<accession>A0ABM9DB60</accession>
<proteinExistence type="predicted"/>
<reference evidence="4 5" key="1">
    <citation type="submission" date="2022-03" db="EMBL/GenBank/DDBJ databases">
        <authorList>
            <person name="Koch H."/>
        </authorList>
    </citation>
    <scope>NUCLEOTIDE SEQUENCE [LARGE SCALE GENOMIC DNA]</scope>
    <source>
        <strain evidence="4 5">G1</strain>
    </source>
</reference>
<feature type="region of interest" description="Disordered" evidence="1">
    <location>
        <begin position="179"/>
        <end position="202"/>
    </location>
</feature>
<dbReference type="InterPro" id="IPR019606">
    <property type="entry name" value="GerMN"/>
</dbReference>
<keyword evidence="2" id="KW-0812">Transmembrane</keyword>
<dbReference type="Pfam" id="PF10646">
    <property type="entry name" value="Germane"/>
    <property type="match status" value="1"/>
</dbReference>
<dbReference type="Proteomes" id="UP001295463">
    <property type="component" value="Chromosome"/>
</dbReference>
<evidence type="ECO:0000256" key="2">
    <source>
        <dbReference type="SAM" id="Phobius"/>
    </source>
</evidence>
<evidence type="ECO:0000313" key="4">
    <source>
        <dbReference type="EMBL" id="CAH2031907.1"/>
    </source>
</evidence>
<feature type="domain" description="GerMN" evidence="3">
    <location>
        <begin position="80"/>
        <end position="168"/>
    </location>
</feature>
<sequence>MKHKRRIGADIIVPFLLAVVVFGGLFLQKYRQASVLPTVPPAQQGTAAVRKVVLFFADHEGRLAREARETERCSTPTDCARSLLDELFSGPVGDFDDLLPEWTSINDVTLAGDTVTVDLDRVFSENLPSGSSSEMLAVYAIVNTICANLPEVRQVRITIDGDPRSRLRHLDLSEPLEPNYELEAPHQSPVRPLAPPVRVAPR</sequence>
<evidence type="ECO:0000313" key="5">
    <source>
        <dbReference type="Proteomes" id="UP001295463"/>
    </source>
</evidence>
<keyword evidence="2" id="KW-1133">Transmembrane helix</keyword>
<keyword evidence="5" id="KW-1185">Reference proteome</keyword>
<evidence type="ECO:0000259" key="3">
    <source>
        <dbReference type="SMART" id="SM00909"/>
    </source>
</evidence>
<keyword evidence="2" id="KW-0472">Membrane</keyword>
<feature type="transmembrane region" description="Helical" evidence="2">
    <location>
        <begin position="7"/>
        <end position="27"/>
    </location>
</feature>
<dbReference type="SMART" id="SM00909">
    <property type="entry name" value="Germane"/>
    <property type="match status" value="1"/>
</dbReference>
<name>A0ABM9DB60_9BACT</name>
<evidence type="ECO:0000256" key="1">
    <source>
        <dbReference type="SAM" id="MobiDB-lite"/>
    </source>
</evidence>
<dbReference type="RefSeq" id="WP_305732695.1">
    <property type="nucleotide sequence ID" value="NZ_OW150024.1"/>
</dbReference>
<gene>
    <name evidence="4" type="ORF">GEAMG1_2072</name>
</gene>
<dbReference type="EMBL" id="OW150024">
    <property type="protein sequence ID" value="CAH2031907.1"/>
    <property type="molecule type" value="Genomic_DNA"/>
</dbReference>
<protein>
    <submittedName>
        <fullName evidence="4">Germane domain-containing protein</fullName>
    </submittedName>
</protein>
<organism evidence="4 5">
    <name type="scientific">Trichlorobacter ammonificans</name>
    <dbReference type="NCBI Taxonomy" id="2916410"/>
    <lineage>
        <taxon>Bacteria</taxon>
        <taxon>Pseudomonadati</taxon>
        <taxon>Thermodesulfobacteriota</taxon>
        <taxon>Desulfuromonadia</taxon>
        <taxon>Geobacterales</taxon>
        <taxon>Geobacteraceae</taxon>
        <taxon>Trichlorobacter</taxon>
    </lineage>
</organism>